<proteinExistence type="predicted"/>
<dbReference type="RefSeq" id="WP_190826109.1">
    <property type="nucleotide sequence ID" value="NZ_CAWPPI010000029.1"/>
</dbReference>
<name>A0A8J6XJB3_9CYAN</name>
<evidence type="ECO:0000313" key="2">
    <source>
        <dbReference type="Proteomes" id="UP000629098"/>
    </source>
</evidence>
<dbReference type="AlphaFoldDB" id="A0A8J6XJB3"/>
<dbReference type="EMBL" id="JACXAE010000029">
    <property type="protein sequence ID" value="MBD2771816.1"/>
    <property type="molecule type" value="Genomic_DNA"/>
</dbReference>
<evidence type="ECO:0000313" key="1">
    <source>
        <dbReference type="EMBL" id="MBD2771816.1"/>
    </source>
</evidence>
<accession>A0A8J6XJB3</accession>
<organism evidence="1 2">
    <name type="scientific">Iningainema tapete BLCC-T55</name>
    <dbReference type="NCBI Taxonomy" id="2748662"/>
    <lineage>
        <taxon>Bacteria</taxon>
        <taxon>Bacillati</taxon>
        <taxon>Cyanobacteriota</taxon>
        <taxon>Cyanophyceae</taxon>
        <taxon>Nostocales</taxon>
        <taxon>Scytonemataceae</taxon>
        <taxon>Iningainema tapete</taxon>
    </lineage>
</organism>
<protein>
    <submittedName>
        <fullName evidence="1">Uncharacterized protein</fullName>
    </submittedName>
</protein>
<sequence>MMFHFHYFKKALVSLAIFGIFLNIPMPVKAQNVVSRQQLDQLSLQELRILRREQARQARIIIGNCYRSPYIDSSICYTQYLQYQKYFADLDNYIAQRRVRGR</sequence>
<keyword evidence="2" id="KW-1185">Reference proteome</keyword>
<reference evidence="1" key="1">
    <citation type="submission" date="2020-09" db="EMBL/GenBank/DDBJ databases">
        <title>Iningainema tapete sp. nov. (Scytonemataceae, Cyanobacteria) from greenhouses in central Florida (USA) produces two types of nodularin with biosynthetic potential for microcystin-LR and anabaenopeptins.</title>
        <authorList>
            <person name="Berthold D.E."/>
            <person name="Lefler F.W."/>
            <person name="Huang I.-S."/>
            <person name="Abdulla H."/>
            <person name="Zimba P.V."/>
            <person name="Laughinghouse H.D. IV."/>
        </authorList>
    </citation>
    <scope>NUCLEOTIDE SEQUENCE</scope>
    <source>
        <strain evidence="1">BLCCT55</strain>
    </source>
</reference>
<comment type="caution">
    <text evidence="1">The sequence shown here is derived from an EMBL/GenBank/DDBJ whole genome shotgun (WGS) entry which is preliminary data.</text>
</comment>
<dbReference type="Proteomes" id="UP000629098">
    <property type="component" value="Unassembled WGS sequence"/>
</dbReference>
<gene>
    <name evidence="1" type="ORF">ICL16_06845</name>
</gene>